<dbReference type="Proteomes" id="UP000004994">
    <property type="component" value="Chromosome 5"/>
</dbReference>
<name>A0A3Q7GKE5_SOLLC</name>
<reference evidence="1" key="2">
    <citation type="submission" date="2019-01" db="UniProtKB">
        <authorList>
            <consortium name="EnsemblPlants"/>
        </authorList>
    </citation>
    <scope>IDENTIFICATION</scope>
    <source>
        <strain evidence="1">cv. Heinz 1706</strain>
    </source>
</reference>
<protein>
    <submittedName>
        <fullName evidence="1">Uncharacterized protein</fullName>
    </submittedName>
</protein>
<evidence type="ECO:0000313" key="2">
    <source>
        <dbReference type="Proteomes" id="UP000004994"/>
    </source>
</evidence>
<dbReference type="InParanoid" id="A0A3Q7GKE5"/>
<accession>A0A3Q7GKE5</accession>
<proteinExistence type="predicted"/>
<dbReference type="AlphaFoldDB" id="A0A3Q7GKE5"/>
<dbReference type="EnsemblPlants" id="Solyc05g041960.1.1">
    <property type="protein sequence ID" value="Solyc05g041960.1.1.1"/>
    <property type="gene ID" value="Solyc05g041960.1"/>
</dbReference>
<keyword evidence="2" id="KW-1185">Reference proteome</keyword>
<evidence type="ECO:0000313" key="1">
    <source>
        <dbReference type="EnsemblPlants" id="Solyc05g041960.1.1.1"/>
    </source>
</evidence>
<reference evidence="1" key="1">
    <citation type="journal article" date="2012" name="Nature">
        <title>The tomato genome sequence provides insights into fleshy fruit evolution.</title>
        <authorList>
            <consortium name="Tomato Genome Consortium"/>
        </authorList>
    </citation>
    <scope>NUCLEOTIDE SEQUENCE [LARGE SCALE GENOMIC DNA]</scope>
    <source>
        <strain evidence="1">cv. Heinz 1706</strain>
    </source>
</reference>
<sequence>MPTKSTKYMESRLGMNKIELEMDNFDDNLKKMKAVEKNGKTNRPSSKKGRNNFDCFFLCLYFRCKSVFQRLLFLNREVDSRRLP</sequence>
<organism evidence="1">
    <name type="scientific">Solanum lycopersicum</name>
    <name type="common">Tomato</name>
    <name type="synonym">Lycopersicon esculentum</name>
    <dbReference type="NCBI Taxonomy" id="4081"/>
    <lineage>
        <taxon>Eukaryota</taxon>
        <taxon>Viridiplantae</taxon>
        <taxon>Streptophyta</taxon>
        <taxon>Embryophyta</taxon>
        <taxon>Tracheophyta</taxon>
        <taxon>Spermatophyta</taxon>
        <taxon>Magnoliopsida</taxon>
        <taxon>eudicotyledons</taxon>
        <taxon>Gunneridae</taxon>
        <taxon>Pentapetalae</taxon>
        <taxon>asterids</taxon>
        <taxon>lamiids</taxon>
        <taxon>Solanales</taxon>
        <taxon>Solanaceae</taxon>
        <taxon>Solanoideae</taxon>
        <taxon>Solaneae</taxon>
        <taxon>Solanum</taxon>
        <taxon>Solanum subgen. Lycopersicon</taxon>
    </lineage>
</organism>
<dbReference type="STRING" id="4081.A0A3Q7GKE5"/>
<dbReference type="PaxDb" id="4081-Solyc05g041960.1.1"/>
<dbReference type="Gramene" id="Solyc05g041960.1.1">
    <property type="protein sequence ID" value="Solyc05g041960.1.1.1"/>
    <property type="gene ID" value="Solyc05g041960.1"/>
</dbReference>